<reference evidence="1 2" key="1">
    <citation type="journal article" date="2013" name="ISME J.">
        <title>Comparative genomics of pathogenic lineages of Vibrio nigripulchritudo identifies virulence-associated traits.</title>
        <authorList>
            <person name="Goudenege D."/>
            <person name="Labreuche Y."/>
            <person name="Krin E."/>
            <person name="Ansquer D."/>
            <person name="Mangenot S."/>
            <person name="Calteau A."/>
            <person name="Medigue C."/>
            <person name="Mazel D."/>
            <person name="Polz M.F."/>
            <person name="Le Roux F."/>
        </authorList>
    </citation>
    <scope>NUCLEOTIDE SEQUENCE [LARGE SCALE GENOMIC DNA]</scope>
    <source>
        <strain evidence="1 2">SOn1</strain>
    </source>
</reference>
<evidence type="ECO:0000313" key="1">
    <source>
        <dbReference type="EMBL" id="CCO48440.1"/>
    </source>
</evidence>
<protein>
    <submittedName>
        <fullName evidence="1">Uncharacterized protein</fullName>
    </submittedName>
</protein>
<dbReference type="RefSeq" id="WP_022612921.1">
    <property type="nucleotide sequence ID" value="NZ_LK391965.1"/>
</dbReference>
<dbReference type="Proteomes" id="UP000018211">
    <property type="component" value="Unassembled WGS sequence"/>
</dbReference>
<dbReference type="AlphaFoldDB" id="A0AAV2VUU7"/>
<proteinExistence type="predicted"/>
<gene>
    <name evidence="1" type="ORF">VIBNISOn1_530009</name>
</gene>
<dbReference type="EMBL" id="CAOF01000146">
    <property type="protein sequence ID" value="CCO48440.1"/>
    <property type="molecule type" value="Genomic_DNA"/>
</dbReference>
<organism evidence="1 2">
    <name type="scientific">Vibrio nigripulchritudo SOn1</name>
    <dbReference type="NCBI Taxonomy" id="1238450"/>
    <lineage>
        <taxon>Bacteria</taxon>
        <taxon>Pseudomonadati</taxon>
        <taxon>Pseudomonadota</taxon>
        <taxon>Gammaproteobacteria</taxon>
        <taxon>Vibrionales</taxon>
        <taxon>Vibrionaceae</taxon>
        <taxon>Vibrio</taxon>
    </lineage>
</organism>
<accession>A0AAV2VUU7</accession>
<comment type="caution">
    <text evidence="1">The sequence shown here is derived from an EMBL/GenBank/DDBJ whole genome shotgun (WGS) entry which is preliminary data.</text>
</comment>
<name>A0AAV2VUU7_9VIBR</name>
<evidence type="ECO:0000313" key="2">
    <source>
        <dbReference type="Proteomes" id="UP000018211"/>
    </source>
</evidence>
<sequence length="114" mass="13263">MIAIRHRYNNSNVILNGKGLVFETKALCKDRLPARIKNYEPLYKRFGGFFNADNILNTVQRVKLIDINAFTQDEDGLTGWIDIPKESYIVGVYMHDRYYVLLKEGEPIVVRLQN</sequence>